<evidence type="ECO:0000256" key="17">
    <source>
        <dbReference type="ARBA" id="ARBA00047614"/>
    </source>
</evidence>
<evidence type="ECO:0000256" key="16">
    <source>
        <dbReference type="ARBA" id="ARBA00023316"/>
    </source>
</evidence>
<evidence type="ECO:0000256" key="11">
    <source>
        <dbReference type="ARBA" id="ARBA00022840"/>
    </source>
</evidence>
<keyword evidence="10 25" id="KW-0547">Nucleotide-binding</keyword>
<dbReference type="PATRIC" id="fig|1216932.3.peg.2284"/>
<feature type="binding site" evidence="24">
    <location>
        <position position="305"/>
    </location>
    <ligand>
        <name>Mg(2+)</name>
        <dbReference type="ChEBI" id="CHEBI:18420"/>
        <label>2</label>
    </ligand>
</feature>
<evidence type="ECO:0000256" key="20">
    <source>
        <dbReference type="ARBA" id="ARBA00076288"/>
    </source>
</evidence>
<keyword evidence="12 24" id="KW-0460">Magnesium</keyword>
<evidence type="ECO:0000259" key="26">
    <source>
        <dbReference type="PROSITE" id="PS50975"/>
    </source>
</evidence>
<evidence type="ECO:0000256" key="5">
    <source>
        <dbReference type="ARBA" id="ARBA00010871"/>
    </source>
</evidence>
<comment type="pathway">
    <text evidence="4 22">Cell wall biogenesis; peptidoglycan biosynthesis.</text>
</comment>
<keyword evidence="16 22" id="KW-0961">Cell wall biogenesis/degradation</keyword>
<evidence type="ECO:0000256" key="1">
    <source>
        <dbReference type="ARBA" id="ARBA00001936"/>
    </source>
</evidence>
<evidence type="ECO:0000256" key="15">
    <source>
        <dbReference type="ARBA" id="ARBA00023211"/>
    </source>
</evidence>
<dbReference type="KEGG" id="clt:CM240_2306"/>
<dbReference type="UniPathway" id="UPA00219"/>
<evidence type="ECO:0000313" key="28">
    <source>
        <dbReference type="Proteomes" id="UP000019426"/>
    </source>
</evidence>
<accession>W6RYC4</accession>
<evidence type="ECO:0000256" key="21">
    <source>
        <dbReference type="ARBA" id="ARBA00077154"/>
    </source>
</evidence>
<dbReference type="Gene3D" id="3.30.470.20">
    <property type="entry name" value="ATP-grasp fold, B domain"/>
    <property type="match status" value="1"/>
</dbReference>
<comment type="catalytic activity">
    <reaction evidence="17 22">
        <text>2 D-alanine + ATP = D-alanyl-D-alanine + ADP + phosphate + H(+)</text>
        <dbReference type="Rhea" id="RHEA:11224"/>
        <dbReference type="ChEBI" id="CHEBI:15378"/>
        <dbReference type="ChEBI" id="CHEBI:30616"/>
        <dbReference type="ChEBI" id="CHEBI:43474"/>
        <dbReference type="ChEBI" id="CHEBI:57416"/>
        <dbReference type="ChEBI" id="CHEBI:57822"/>
        <dbReference type="ChEBI" id="CHEBI:456216"/>
        <dbReference type="EC" id="6.3.2.4"/>
    </reaction>
</comment>
<keyword evidence="14 22" id="KW-0573">Peptidoglycan synthesis</keyword>
<name>W6RYC4_9CLOT</name>
<evidence type="ECO:0000256" key="23">
    <source>
        <dbReference type="PIRSR" id="PIRSR039102-1"/>
    </source>
</evidence>
<dbReference type="InterPro" id="IPR013815">
    <property type="entry name" value="ATP_grasp_subdomain_1"/>
</dbReference>
<evidence type="ECO:0000256" key="14">
    <source>
        <dbReference type="ARBA" id="ARBA00022984"/>
    </source>
</evidence>
<organism evidence="27 28">
    <name type="scientific">Clostridium bornimense</name>
    <dbReference type="NCBI Taxonomy" id="1216932"/>
    <lineage>
        <taxon>Bacteria</taxon>
        <taxon>Bacillati</taxon>
        <taxon>Bacillota</taxon>
        <taxon>Clostridia</taxon>
        <taxon>Eubacteriales</taxon>
        <taxon>Clostridiaceae</taxon>
        <taxon>Clostridium</taxon>
    </lineage>
</organism>
<evidence type="ECO:0000256" key="2">
    <source>
        <dbReference type="ARBA" id="ARBA00003921"/>
    </source>
</evidence>
<feature type="binding site" evidence="24">
    <location>
        <position position="303"/>
    </location>
    <ligand>
        <name>Mg(2+)</name>
        <dbReference type="ChEBI" id="CHEBI:18420"/>
        <label>2</label>
    </ligand>
</feature>
<protein>
    <recommendedName>
        <fullName evidence="19 22">D-alanine--D-alanine ligase</fullName>
        <ecNumber evidence="6 22">6.3.2.4</ecNumber>
    </recommendedName>
    <alternativeName>
        <fullName evidence="21 22">D-Ala-D-Ala ligase</fullName>
    </alternativeName>
    <alternativeName>
        <fullName evidence="20 22">D-alanylalanine synthetase</fullName>
    </alternativeName>
</protein>
<dbReference type="InterPro" id="IPR011095">
    <property type="entry name" value="Dala_Dala_lig_C"/>
</dbReference>
<dbReference type="EC" id="6.3.2.4" evidence="6 22"/>
<dbReference type="NCBIfam" id="TIGR01205">
    <property type="entry name" value="D_ala_D_alaTIGR"/>
    <property type="match status" value="1"/>
</dbReference>
<gene>
    <name evidence="27" type="primary">ddl5</name>
    <name evidence="22" type="synonym">ddl</name>
    <name evidence="27" type="ORF">CM240_2306</name>
</gene>
<keyword evidence="15 24" id="KW-0464">Manganese</keyword>
<keyword evidence="7 22" id="KW-0963">Cytoplasm</keyword>
<keyword evidence="28" id="KW-1185">Reference proteome</keyword>
<evidence type="ECO:0000256" key="25">
    <source>
        <dbReference type="PROSITE-ProRule" id="PRU00409"/>
    </source>
</evidence>
<feature type="domain" description="ATP-grasp" evidence="26">
    <location>
        <begin position="129"/>
        <end position="336"/>
    </location>
</feature>
<dbReference type="PROSITE" id="PS50975">
    <property type="entry name" value="ATP_GRASP"/>
    <property type="match status" value="1"/>
</dbReference>
<dbReference type="GO" id="GO:0008716">
    <property type="term" value="F:D-alanine-D-alanine ligase activity"/>
    <property type="evidence" value="ECO:0007669"/>
    <property type="project" value="UniProtKB-UniRule"/>
</dbReference>
<dbReference type="InterPro" id="IPR011761">
    <property type="entry name" value="ATP-grasp"/>
</dbReference>
<comment type="cofactor">
    <cofactor evidence="1">
        <name>Mn(2+)</name>
        <dbReference type="ChEBI" id="CHEBI:29035"/>
    </cofactor>
</comment>
<evidence type="ECO:0000256" key="24">
    <source>
        <dbReference type="PIRSR" id="PIRSR039102-3"/>
    </source>
</evidence>
<dbReference type="InterPro" id="IPR011127">
    <property type="entry name" value="Dala_Dala_lig_N"/>
</dbReference>
<dbReference type="NCBIfam" id="NF002528">
    <property type="entry name" value="PRK01966.1-4"/>
    <property type="match status" value="1"/>
</dbReference>
<dbReference type="EMBL" id="HG917868">
    <property type="protein sequence ID" value="CDM69443.1"/>
    <property type="molecule type" value="Genomic_DNA"/>
</dbReference>
<evidence type="ECO:0000256" key="12">
    <source>
        <dbReference type="ARBA" id="ARBA00022842"/>
    </source>
</evidence>
<dbReference type="GO" id="GO:0008360">
    <property type="term" value="P:regulation of cell shape"/>
    <property type="evidence" value="ECO:0007669"/>
    <property type="project" value="UniProtKB-KW"/>
</dbReference>
<evidence type="ECO:0000256" key="22">
    <source>
        <dbReference type="HAMAP-Rule" id="MF_00047"/>
    </source>
</evidence>
<dbReference type="SUPFAM" id="SSF56059">
    <property type="entry name" value="Glutathione synthetase ATP-binding domain-like"/>
    <property type="match status" value="1"/>
</dbReference>
<keyword evidence="9 24" id="KW-0479">Metal-binding</keyword>
<dbReference type="InterPro" id="IPR005905">
    <property type="entry name" value="D_ala_D_ala"/>
</dbReference>
<dbReference type="eggNOG" id="COG1181">
    <property type="taxonomic scope" value="Bacteria"/>
</dbReference>
<dbReference type="PROSITE" id="PS00844">
    <property type="entry name" value="DALA_DALA_LIGASE_2"/>
    <property type="match status" value="1"/>
</dbReference>
<feature type="binding site" evidence="24">
    <location>
        <position position="289"/>
    </location>
    <ligand>
        <name>Mg(2+)</name>
        <dbReference type="ChEBI" id="CHEBI:18420"/>
        <label>1</label>
    </ligand>
</feature>
<feature type="active site" evidence="23">
    <location>
        <position position="15"/>
    </location>
</feature>
<proteinExistence type="inferred from homology"/>
<evidence type="ECO:0000256" key="4">
    <source>
        <dbReference type="ARBA" id="ARBA00004752"/>
    </source>
</evidence>
<evidence type="ECO:0000256" key="8">
    <source>
        <dbReference type="ARBA" id="ARBA00022598"/>
    </source>
</evidence>
<sequence length="341" mass="38972">MKKKIAIIFGGESIEHEVSLASAAELLTHIDKSKYYVYPIGITKDGEWFEYNGDVEKIASGQWEKDEFYKVPNGEKILFNRDVDCVFPLLHGRNGEDGTIQGLCKLLKLPIVGSKVLSSSLCMDKAYGKFILEKFDLPVTPYMVITEKEFKDDKDRILSQIVNNYSFPLIVKPSSGGSSMGVSKVRIKENIEKAIKTAFEFDNKILIEKAVNLREFKVPVLGKDNLFLGEIGEIDYHGKEIFDYEEKYLKEVDNLVCPVDLSEEYKDRIYEYAKKAFKVLDCSGMARVDFFFDKETEEIYINEVNTIPGFTKNSSYPKLLNKKGISEKDIIDKLIEYAINE</sequence>
<dbReference type="Proteomes" id="UP000019426">
    <property type="component" value="Chromosome M2/40_rep1"/>
</dbReference>
<dbReference type="RefSeq" id="WP_044039259.1">
    <property type="nucleotide sequence ID" value="NZ_HG917868.1"/>
</dbReference>
<dbReference type="GO" id="GO:0046872">
    <property type="term" value="F:metal ion binding"/>
    <property type="evidence" value="ECO:0007669"/>
    <property type="project" value="UniProtKB-KW"/>
</dbReference>
<comment type="cofactor">
    <cofactor evidence="24">
        <name>Mg(2+)</name>
        <dbReference type="ChEBI" id="CHEBI:18420"/>
    </cofactor>
    <cofactor evidence="24">
        <name>Mn(2+)</name>
        <dbReference type="ChEBI" id="CHEBI:29035"/>
    </cofactor>
    <text evidence="24">Binds 2 magnesium or manganese ions per subunit.</text>
</comment>
<feature type="binding site" evidence="24">
    <location>
        <position position="303"/>
    </location>
    <ligand>
        <name>Mg(2+)</name>
        <dbReference type="ChEBI" id="CHEBI:18420"/>
        <label>1</label>
    </ligand>
</feature>
<evidence type="ECO:0000256" key="3">
    <source>
        <dbReference type="ARBA" id="ARBA00004496"/>
    </source>
</evidence>
<evidence type="ECO:0000256" key="10">
    <source>
        <dbReference type="ARBA" id="ARBA00022741"/>
    </source>
</evidence>
<dbReference type="GO" id="GO:0009252">
    <property type="term" value="P:peptidoglycan biosynthetic process"/>
    <property type="evidence" value="ECO:0007669"/>
    <property type="project" value="UniProtKB-UniRule"/>
</dbReference>
<dbReference type="PIRSF" id="PIRSF039102">
    <property type="entry name" value="Ddl/VanB"/>
    <property type="match status" value="1"/>
</dbReference>
<evidence type="ECO:0000256" key="18">
    <source>
        <dbReference type="ARBA" id="ARBA00060592"/>
    </source>
</evidence>
<dbReference type="GO" id="GO:0005829">
    <property type="term" value="C:cytosol"/>
    <property type="evidence" value="ECO:0007669"/>
    <property type="project" value="TreeGrafter"/>
</dbReference>
<reference evidence="27 28" key="1">
    <citation type="submission" date="2013-11" db="EMBL/GenBank/DDBJ databases">
        <title>Complete genome sequence of Clostridum sp. M2/40.</title>
        <authorList>
            <person name="Wibberg D."/>
            <person name="Puehler A."/>
            <person name="Schlueter A."/>
        </authorList>
    </citation>
    <scope>NUCLEOTIDE SEQUENCE [LARGE SCALE GENOMIC DNA]</scope>
    <source>
        <strain evidence="28">M2/40</strain>
    </source>
</reference>
<keyword evidence="13 22" id="KW-0133">Cell shape</keyword>
<evidence type="ECO:0000313" key="27">
    <source>
        <dbReference type="EMBL" id="CDM69443.1"/>
    </source>
</evidence>
<dbReference type="GO" id="GO:0071555">
    <property type="term" value="P:cell wall organization"/>
    <property type="evidence" value="ECO:0007669"/>
    <property type="project" value="UniProtKB-KW"/>
</dbReference>
<dbReference type="InterPro" id="IPR000291">
    <property type="entry name" value="D-Ala_lig_Van_CS"/>
</dbReference>
<dbReference type="PROSITE" id="PS00843">
    <property type="entry name" value="DALA_DALA_LIGASE_1"/>
    <property type="match status" value="1"/>
</dbReference>
<feature type="active site" evidence="23">
    <location>
        <position position="314"/>
    </location>
</feature>
<dbReference type="HOGENOM" id="CLU_039268_0_0_9"/>
<comment type="similarity">
    <text evidence="5 22">Belongs to the D-alanine--D-alanine ligase family.</text>
</comment>
<keyword evidence="8 22" id="KW-0436">Ligase</keyword>
<dbReference type="Gene3D" id="3.40.50.20">
    <property type="match status" value="1"/>
</dbReference>
<dbReference type="GO" id="GO:0005524">
    <property type="term" value="F:ATP binding"/>
    <property type="evidence" value="ECO:0007669"/>
    <property type="project" value="UniProtKB-UniRule"/>
</dbReference>
<comment type="function">
    <text evidence="2 22">Cell wall formation.</text>
</comment>
<evidence type="ECO:0000256" key="13">
    <source>
        <dbReference type="ARBA" id="ARBA00022960"/>
    </source>
</evidence>
<comment type="pathway">
    <text evidence="18">Glycan biosynthesis.</text>
</comment>
<dbReference type="InterPro" id="IPR016185">
    <property type="entry name" value="PreATP-grasp_dom_sf"/>
</dbReference>
<evidence type="ECO:0000256" key="19">
    <source>
        <dbReference type="ARBA" id="ARBA00068427"/>
    </source>
</evidence>
<dbReference type="Pfam" id="PF07478">
    <property type="entry name" value="Dala_Dala_lig_C"/>
    <property type="match status" value="1"/>
</dbReference>
<dbReference type="SUPFAM" id="SSF52440">
    <property type="entry name" value="PreATP-grasp domain"/>
    <property type="match status" value="1"/>
</dbReference>
<dbReference type="AlphaFoldDB" id="W6RYC4"/>
<feature type="active site" evidence="23">
    <location>
        <position position="178"/>
    </location>
</feature>
<dbReference type="FunFam" id="3.30.1490.20:FF:000007">
    <property type="entry name" value="D-alanine--D-alanine ligase"/>
    <property type="match status" value="1"/>
</dbReference>
<dbReference type="Gene3D" id="3.30.1490.20">
    <property type="entry name" value="ATP-grasp fold, A domain"/>
    <property type="match status" value="1"/>
</dbReference>
<evidence type="ECO:0000256" key="6">
    <source>
        <dbReference type="ARBA" id="ARBA00012216"/>
    </source>
</evidence>
<dbReference type="HAMAP" id="MF_00047">
    <property type="entry name" value="Dala_Dala_lig"/>
    <property type="match status" value="1"/>
</dbReference>
<dbReference type="STRING" id="1216932.CM240_2306"/>
<evidence type="ECO:0000256" key="9">
    <source>
        <dbReference type="ARBA" id="ARBA00022723"/>
    </source>
</evidence>
<dbReference type="PANTHER" id="PTHR23132">
    <property type="entry name" value="D-ALANINE--D-ALANINE LIGASE"/>
    <property type="match status" value="1"/>
</dbReference>
<dbReference type="PANTHER" id="PTHR23132:SF25">
    <property type="entry name" value="D-ALANINE--D-ALANINE LIGASE A"/>
    <property type="match status" value="1"/>
</dbReference>
<dbReference type="Pfam" id="PF01820">
    <property type="entry name" value="Dala_Dala_lig_N"/>
    <property type="match status" value="1"/>
</dbReference>
<evidence type="ECO:0000256" key="7">
    <source>
        <dbReference type="ARBA" id="ARBA00022490"/>
    </source>
</evidence>
<comment type="subcellular location">
    <subcellularLocation>
        <location evidence="3 22">Cytoplasm</location>
    </subcellularLocation>
</comment>
<keyword evidence="11 25" id="KW-0067">ATP-binding</keyword>
<dbReference type="OrthoDB" id="9813261at2"/>